<dbReference type="Proteomes" id="UP000662618">
    <property type="component" value="Unassembled WGS sequence"/>
</dbReference>
<dbReference type="RefSeq" id="WP_162086801.1">
    <property type="nucleotide sequence ID" value="NZ_CAJIMS010000001.1"/>
</dbReference>
<proteinExistence type="predicted"/>
<protein>
    <submittedName>
        <fullName evidence="1">Uncharacterized protein</fullName>
    </submittedName>
</protein>
<sequence>MATKDVIEKKIEEIRDGGNNTAAEIRDVLTDLLNFKANVPSPSTQNVEFFHFWTEEKPVQDKFENFLQYSIKGIKDQWINLTFSIEINRSSTSSTNNGSNNIFVFPLQDQDLKLLEYLKPIVAFNEPTVRFIIPYTTVLNEQMIDYPLSTSIYFQENTIVFDFNNNISLKSNSELVIATGRATSSVSFHFPFQLKKMR</sequence>
<keyword evidence="2" id="KW-1185">Reference proteome</keyword>
<comment type="caution">
    <text evidence="1">The sequence shown here is derived from an EMBL/GenBank/DDBJ whole genome shotgun (WGS) entry which is preliminary data.</text>
</comment>
<reference evidence="1" key="1">
    <citation type="submission" date="2020-12" db="EMBL/GenBank/DDBJ databases">
        <authorList>
            <person name="Rodrigo-Torres L."/>
            <person name="Arahal R. D."/>
            <person name="Lucena T."/>
        </authorList>
    </citation>
    <scope>NUCLEOTIDE SEQUENCE</scope>
    <source>
        <strain evidence="1">CECT 9390</strain>
    </source>
</reference>
<gene>
    <name evidence="1" type="ORF">CHRY9390_00252</name>
</gene>
<dbReference type="EMBL" id="CAJIMS010000001">
    <property type="protein sequence ID" value="CAD7797934.1"/>
    <property type="molecule type" value="Genomic_DNA"/>
</dbReference>
<evidence type="ECO:0000313" key="2">
    <source>
        <dbReference type="Proteomes" id="UP000662618"/>
    </source>
</evidence>
<evidence type="ECO:0000313" key="1">
    <source>
        <dbReference type="EMBL" id="CAD7797934.1"/>
    </source>
</evidence>
<accession>A0A9N8ME93</accession>
<dbReference type="AlphaFoldDB" id="A0A9N8ME93"/>
<name>A0A9N8ME93_9FLAO</name>
<organism evidence="1 2">
    <name type="scientific">Chryseobacterium aquaeductus</name>
    <dbReference type="NCBI Taxonomy" id="2675056"/>
    <lineage>
        <taxon>Bacteria</taxon>
        <taxon>Pseudomonadati</taxon>
        <taxon>Bacteroidota</taxon>
        <taxon>Flavobacteriia</taxon>
        <taxon>Flavobacteriales</taxon>
        <taxon>Weeksellaceae</taxon>
        <taxon>Chryseobacterium group</taxon>
        <taxon>Chryseobacterium</taxon>
    </lineage>
</organism>